<sequence>MKPEKTKKAIILVLLILTVGLMAAFTVLSIMSVFYAN</sequence>
<evidence type="ECO:0000313" key="3">
    <source>
        <dbReference type="Proteomes" id="UP000199318"/>
    </source>
</evidence>
<feature type="transmembrane region" description="Helical" evidence="1">
    <location>
        <begin position="12"/>
        <end position="36"/>
    </location>
</feature>
<evidence type="ECO:0008006" key="4">
    <source>
        <dbReference type="Google" id="ProtNLM"/>
    </source>
</evidence>
<name>A0A1H9WLL3_9BACI</name>
<keyword evidence="1" id="KW-0472">Membrane</keyword>
<organism evidence="2 3">
    <name type="scientific">Salisediminibacterium halotolerans</name>
    <dbReference type="NCBI Taxonomy" id="517425"/>
    <lineage>
        <taxon>Bacteria</taxon>
        <taxon>Bacillati</taxon>
        <taxon>Bacillota</taxon>
        <taxon>Bacilli</taxon>
        <taxon>Bacillales</taxon>
        <taxon>Bacillaceae</taxon>
        <taxon>Salisediminibacterium</taxon>
    </lineage>
</organism>
<protein>
    <recommendedName>
        <fullName evidence="4">DUF4044 domain-containing protein</fullName>
    </recommendedName>
</protein>
<keyword evidence="3" id="KW-1185">Reference proteome</keyword>
<keyword evidence="1" id="KW-0812">Transmembrane</keyword>
<evidence type="ECO:0000313" key="2">
    <source>
        <dbReference type="EMBL" id="SES34790.1"/>
    </source>
</evidence>
<gene>
    <name evidence="2" type="ORF">SAMN05444126_1391</name>
</gene>
<proteinExistence type="predicted"/>
<evidence type="ECO:0000256" key="1">
    <source>
        <dbReference type="SAM" id="Phobius"/>
    </source>
</evidence>
<reference evidence="3" key="1">
    <citation type="submission" date="2016-10" db="EMBL/GenBank/DDBJ databases">
        <authorList>
            <person name="de Groot N.N."/>
        </authorList>
    </citation>
    <scope>NUCLEOTIDE SEQUENCE [LARGE SCALE GENOMIC DNA]</scope>
    <source>
        <strain evidence="3">10nlg</strain>
    </source>
</reference>
<accession>A0A1H9WLL3</accession>
<comment type="caution">
    <text evidence="2">The sequence shown here is derived from an EMBL/GenBank/DDBJ whole genome shotgun (WGS) entry which is preliminary data.</text>
</comment>
<dbReference type="EMBL" id="FOGV01000039">
    <property type="protein sequence ID" value="SES34790.1"/>
    <property type="molecule type" value="Genomic_DNA"/>
</dbReference>
<dbReference type="Proteomes" id="UP000199318">
    <property type="component" value="Unassembled WGS sequence"/>
</dbReference>
<dbReference type="AlphaFoldDB" id="A0A1H9WLL3"/>
<keyword evidence="1" id="KW-1133">Transmembrane helix</keyword>